<keyword evidence="1" id="KW-1133">Transmembrane helix</keyword>
<evidence type="ECO:0000313" key="3">
    <source>
        <dbReference type="Proteomes" id="UP001300692"/>
    </source>
</evidence>
<reference evidence="2 3" key="1">
    <citation type="submission" date="2022-10" db="EMBL/GenBank/DDBJ databases">
        <title>Comparative genomics and taxonomic characterization of three novel marine species of genus Reichenbachiella exhibiting antioxidant and polysaccharide degradation activities.</title>
        <authorList>
            <person name="Muhammad N."/>
            <person name="Lee Y.-J."/>
            <person name="Ko J."/>
            <person name="Kim S.-G."/>
        </authorList>
    </citation>
    <scope>NUCLEOTIDE SEQUENCE [LARGE SCALE GENOMIC DNA]</scope>
    <source>
        <strain evidence="2 3">ABR2-5</strain>
    </source>
</reference>
<keyword evidence="1" id="KW-0472">Membrane</keyword>
<comment type="caution">
    <text evidence="2">The sequence shown here is derived from an EMBL/GenBank/DDBJ whole genome shotgun (WGS) entry which is preliminary data.</text>
</comment>
<proteinExistence type="predicted"/>
<feature type="transmembrane region" description="Helical" evidence="1">
    <location>
        <begin position="36"/>
        <end position="61"/>
    </location>
</feature>
<dbReference type="EMBL" id="JAOYOD010000001">
    <property type="protein sequence ID" value="MCV9387910.1"/>
    <property type="molecule type" value="Genomic_DNA"/>
</dbReference>
<keyword evidence="3" id="KW-1185">Reference proteome</keyword>
<evidence type="ECO:0000256" key="1">
    <source>
        <dbReference type="SAM" id="Phobius"/>
    </source>
</evidence>
<protein>
    <submittedName>
        <fullName evidence="2">Phage holin family protein</fullName>
    </submittedName>
</protein>
<accession>A0ABT3CW24</accession>
<dbReference type="Proteomes" id="UP001300692">
    <property type="component" value="Unassembled WGS sequence"/>
</dbReference>
<evidence type="ECO:0000313" key="2">
    <source>
        <dbReference type="EMBL" id="MCV9387910.1"/>
    </source>
</evidence>
<name>A0ABT3CW24_9BACT</name>
<organism evidence="2 3">
    <name type="scientific">Reichenbachiella ulvae</name>
    <dbReference type="NCBI Taxonomy" id="2980104"/>
    <lineage>
        <taxon>Bacteria</taxon>
        <taxon>Pseudomonadati</taxon>
        <taxon>Bacteroidota</taxon>
        <taxon>Cytophagia</taxon>
        <taxon>Cytophagales</taxon>
        <taxon>Reichenbachiellaceae</taxon>
        <taxon>Reichenbachiella</taxon>
    </lineage>
</organism>
<keyword evidence="1" id="KW-0812">Transmembrane</keyword>
<dbReference type="InterPro" id="IPR009937">
    <property type="entry name" value="Phage_holin_3_6"/>
</dbReference>
<feature type="transmembrane region" description="Helical" evidence="1">
    <location>
        <begin position="73"/>
        <end position="94"/>
    </location>
</feature>
<dbReference type="Pfam" id="PF07332">
    <property type="entry name" value="Phage_holin_3_6"/>
    <property type="match status" value="1"/>
</dbReference>
<sequence>MIDILKITKLKEALSDYVKVKLELFKIDMTEQISHVLAQVIAYIVILLIATLVILFVSMGMAFLINEQLESEYLGFLVVAATYLIVLLFVFYLLRSGKMKLFFEDKMLESIQKNKKEKSDEE</sequence>
<gene>
    <name evidence="2" type="ORF">N7U62_14605</name>
</gene>
<dbReference type="RefSeq" id="WP_264138727.1">
    <property type="nucleotide sequence ID" value="NZ_JAOYOD010000001.1"/>
</dbReference>